<dbReference type="Pfam" id="PF03283">
    <property type="entry name" value="PAE"/>
    <property type="match status" value="1"/>
</dbReference>
<dbReference type="Gene3D" id="3.40.50.1820">
    <property type="entry name" value="alpha/beta hydrolase"/>
    <property type="match status" value="1"/>
</dbReference>
<protein>
    <submittedName>
        <fullName evidence="1">VtpJ-therm</fullName>
    </submittedName>
</protein>
<evidence type="ECO:0000313" key="2">
    <source>
        <dbReference type="Proteomes" id="UP000235005"/>
    </source>
</evidence>
<gene>
    <name evidence="1" type="ORF">C0039_02900</name>
</gene>
<dbReference type="InterPro" id="IPR029058">
    <property type="entry name" value="AB_hydrolase_fold"/>
</dbReference>
<dbReference type="PANTHER" id="PTHR21562:SF83">
    <property type="entry name" value="PECTIN ACETYLESTERASE 4"/>
    <property type="match status" value="1"/>
</dbReference>
<organism evidence="1 2">
    <name type="scientific">Pseudohalioglobus lutimaris</name>
    <dbReference type="NCBI Taxonomy" id="1737061"/>
    <lineage>
        <taxon>Bacteria</taxon>
        <taxon>Pseudomonadati</taxon>
        <taxon>Pseudomonadota</taxon>
        <taxon>Gammaproteobacteria</taxon>
        <taxon>Cellvibrionales</taxon>
        <taxon>Halieaceae</taxon>
        <taxon>Pseudohalioglobus</taxon>
    </lineage>
</organism>
<proteinExistence type="predicted"/>
<dbReference type="RefSeq" id="WP_101517183.1">
    <property type="nucleotide sequence ID" value="NZ_PKUS01000002.1"/>
</dbReference>
<dbReference type="GO" id="GO:0016787">
    <property type="term" value="F:hydrolase activity"/>
    <property type="evidence" value="ECO:0007669"/>
    <property type="project" value="InterPro"/>
</dbReference>
<accession>A0A2N5X6Q5</accession>
<evidence type="ECO:0000313" key="1">
    <source>
        <dbReference type="EMBL" id="PLW70173.1"/>
    </source>
</evidence>
<sequence length="384" mass="42312">MKKNHALNSHRPLHGRGLFVASLLSLGLLAGCSDSSDRPRQPPEPEPLPFQELFDQGINRYIGEYTPMLSEENPDNSSILDHTFGAGDGPLCLDGSEYVMSTLDAGSEDLLIFLEGGGACWSELCAATPNADPGIPQSGILDPDRQDNPVKDYNVAYFNYCDGGIFGSDIDYDTDGDGQADRFQRGLHNLSAGLDVTLTNFPNPRRIVLMGSSAGGLGTTQALPLVRFQYPGVRIDVVNDAGVGVARPDQPEYLELLFDDWNSRAFIPESCPECIAEDGHLSDYHVWQMDQDPDVRRGMLSHSDDPTFALAFLMIGFDAWKEALYPEMQQLEDAHPERSKYWIPVGVGHTFLQAEPDRTAGGVPLMEWISLMLDDSPDWQSEQD</sequence>
<reference evidence="1 2" key="1">
    <citation type="submission" date="2018-01" db="EMBL/GenBank/DDBJ databases">
        <title>The draft genome sequence of Halioglobus lutimaris HF004.</title>
        <authorList>
            <person name="Du Z.-J."/>
            <person name="Shi M.-J."/>
        </authorList>
    </citation>
    <scope>NUCLEOTIDE SEQUENCE [LARGE SCALE GENOMIC DNA]</scope>
    <source>
        <strain evidence="1 2">HF004</strain>
    </source>
</reference>
<dbReference type="PROSITE" id="PS51257">
    <property type="entry name" value="PROKAR_LIPOPROTEIN"/>
    <property type="match status" value="1"/>
</dbReference>
<dbReference type="OrthoDB" id="9802991at2"/>
<dbReference type="SUPFAM" id="SSF53474">
    <property type="entry name" value="alpha/beta-Hydrolases"/>
    <property type="match status" value="1"/>
</dbReference>
<dbReference type="InterPro" id="IPR004963">
    <property type="entry name" value="PAE/NOTUM"/>
</dbReference>
<dbReference type="AlphaFoldDB" id="A0A2N5X6Q5"/>
<comment type="caution">
    <text evidence="1">The sequence shown here is derived from an EMBL/GenBank/DDBJ whole genome shotgun (WGS) entry which is preliminary data.</text>
</comment>
<dbReference type="EMBL" id="PKUS01000002">
    <property type="protein sequence ID" value="PLW70173.1"/>
    <property type="molecule type" value="Genomic_DNA"/>
</dbReference>
<keyword evidence="2" id="KW-1185">Reference proteome</keyword>
<dbReference type="Proteomes" id="UP000235005">
    <property type="component" value="Unassembled WGS sequence"/>
</dbReference>
<name>A0A2N5X6Q5_9GAMM</name>
<dbReference type="PANTHER" id="PTHR21562">
    <property type="entry name" value="NOTUM-RELATED"/>
    <property type="match status" value="1"/>
</dbReference>